<feature type="binding site" evidence="9">
    <location>
        <position position="255"/>
    </location>
    <ligand>
        <name>[4Fe-4S] cluster</name>
        <dbReference type="ChEBI" id="CHEBI:49883"/>
        <label>2</label>
    </ligand>
</feature>
<feature type="binding site" evidence="9">
    <location>
        <position position="180"/>
    </location>
    <ligand>
        <name>cob(II)alamin</name>
        <dbReference type="ChEBI" id="CHEBI:16304"/>
    </ligand>
</feature>
<reference evidence="11" key="1">
    <citation type="submission" date="2022-10" db="EMBL/GenBank/DDBJ databases">
        <authorList>
            <person name="Koch H."/>
        </authorList>
    </citation>
    <scope>NUCLEOTIDE SEQUENCE</scope>
    <source>
        <strain evidence="11">DNF</strain>
    </source>
</reference>
<accession>A0AA86MXN0</accession>
<feature type="binding site" evidence="9">
    <location>
        <position position="205"/>
    </location>
    <ligand>
        <name>[4Fe-4S] cluster</name>
        <dbReference type="ChEBI" id="CHEBI:49883"/>
        <label>1</label>
    </ligand>
</feature>
<dbReference type="GO" id="GO:0008616">
    <property type="term" value="P:tRNA queuosine(34) biosynthetic process"/>
    <property type="evidence" value="ECO:0007669"/>
    <property type="project" value="UniProtKB-UniRule"/>
</dbReference>
<keyword evidence="7 9" id="KW-0408">Iron</keyword>
<dbReference type="Pfam" id="PF13484">
    <property type="entry name" value="Fer4_16"/>
    <property type="match status" value="1"/>
</dbReference>
<keyword evidence="1 9" id="KW-0004">4Fe-4S</keyword>
<evidence type="ECO:0000259" key="10">
    <source>
        <dbReference type="PROSITE" id="PS51379"/>
    </source>
</evidence>
<feature type="domain" description="4Fe-4S ferredoxin-type" evidence="10">
    <location>
        <begin position="190"/>
        <end position="219"/>
    </location>
</feature>
<organism evidence="11 12">
    <name type="scientific">Nitrospira tepida</name>
    <dbReference type="NCBI Taxonomy" id="2973512"/>
    <lineage>
        <taxon>Bacteria</taxon>
        <taxon>Pseudomonadati</taxon>
        <taxon>Nitrospirota</taxon>
        <taxon>Nitrospiria</taxon>
        <taxon>Nitrospirales</taxon>
        <taxon>Nitrospiraceae</taxon>
        <taxon>Nitrospira</taxon>
    </lineage>
</organism>
<dbReference type="PROSITE" id="PS51379">
    <property type="entry name" value="4FE4S_FER_2"/>
    <property type="match status" value="1"/>
</dbReference>
<evidence type="ECO:0000313" key="12">
    <source>
        <dbReference type="Proteomes" id="UP001179121"/>
    </source>
</evidence>
<dbReference type="HAMAP" id="MF_00916">
    <property type="entry name" value="QueG"/>
    <property type="match status" value="1"/>
</dbReference>
<evidence type="ECO:0000256" key="6">
    <source>
        <dbReference type="ARBA" id="ARBA00023002"/>
    </source>
</evidence>
<protein>
    <recommendedName>
        <fullName evidence="9">Epoxyqueuosine reductase</fullName>
        <ecNumber evidence="9">1.17.99.6</ecNumber>
    </recommendedName>
    <alternativeName>
        <fullName evidence="9">Queuosine biosynthesis protein QueG</fullName>
    </alternativeName>
</protein>
<dbReference type="KEGG" id="nti:DNFV4_01394"/>
<proteinExistence type="inferred from homology"/>
<feature type="binding site" evidence="9">
    <location>
        <position position="169"/>
    </location>
    <ligand>
        <name>cob(II)alamin</name>
        <dbReference type="ChEBI" id="CHEBI:16304"/>
    </ligand>
</feature>
<evidence type="ECO:0000256" key="5">
    <source>
        <dbReference type="ARBA" id="ARBA00022785"/>
    </source>
</evidence>
<dbReference type="GO" id="GO:0051539">
    <property type="term" value="F:4 iron, 4 sulfur cluster binding"/>
    <property type="evidence" value="ECO:0007669"/>
    <property type="project" value="UniProtKB-KW"/>
</dbReference>
<evidence type="ECO:0000256" key="3">
    <source>
        <dbReference type="ARBA" id="ARBA00022694"/>
    </source>
</evidence>
<dbReference type="GO" id="GO:0052693">
    <property type="term" value="F:epoxyqueuosine reductase activity"/>
    <property type="evidence" value="ECO:0007669"/>
    <property type="project" value="UniProtKB-UniRule"/>
</dbReference>
<feature type="active site" description="Proton donor" evidence="9">
    <location>
        <position position="145"/>
    </location>
</feature>
<feature type="binding site" evidence="9">
    <location>
        <position position="202"/>
    </location>
    <ligand>
        <name>[4Fe-4S] cluster</name>
        <dbReference type="ChEBI" id="CHEBI:49883"/>
        <label>1</label>
    </ligand>
</feature>
<dbReference type="PANTHER" id="PTHR30002:SF4">
    <property type="entry name" value="EPOXYQUEUOSINE REDUCTASE"/>
    <property type="match status" value="1"/>
</dbReference>
<name>A0AA86MXN0_9BACT</name>
<comment type="similarity">
    <text evidence="9">Belongs to the QueG family.</text>
</comment>
<dbReference type="RefSeq" id="WP_289267928.1">
    <property type="nucleotide sequence ID" value="NZ_OX365700.1"/>
</dbReference>
<keyword evidence="5 9" id="KW-0671">Queuosine biosynthesis</keyword>
<dbReference type="InterPro" id="IPR017900">
    <property type="entry name" value="4Fe4S_Fe_S_CS"/>
</dbReference>
<comment type="pathway">
    <text evidence="9">tRNA modification; tRNA-queuosine biosynthesis.</text>
</comment>
<comment type="subunit">
    <text evidence="9">Monomer.</text>
</comment>
<comment type="subcellular location">
    <subcellularLocation>
        <location evidence="9">Cytoplasm</location>
    </subcellularLocation>
</comment>
<keyword evidence="6 9" id="KW-0560">Oxidoreductase</keyword>
<dbReference type="Pfam" id="PF08331">
    <property type="entry name" value="QueG_DUF1730"/>
    <property type="match status" value="1"/>
</dbReference>
<dbReference type="SUPFAM" id="SSF46548">
    <property type="entry name" value="alpha-helical ferredoxin"/>
    <property type="match status" value="1"/>
</dbReference>
<dbReference type="GO" id="GO:0046872">
    <property type="term" value="F:metal ion binding"/>
    <property type="evidence" value="ECO:0007669"/>
    <property type="project" value="UniProtKB-KW"/>
</dbReference>
<feature type="binding site" evidence="9">
    <location>
        <position position="258"/>
    </location>
    <ligand>
        <name>[4Fe-4S] cluster</name>
        <dbReference type="ChEBI" id="CHEBI:49883"/>
        <label>2</label>
    </ligand>
</feature>
<comment type="function">
    <text evidence="9">Catalyzes the conversion of epoxyqueuosine (oQ) to queuosine (Q), which is a hypermodified base found in the wobble positions of tRNA(Asp), tRNA(Asn), tRNA(His) and tRNA(Tyr).</text>
</comment>
<keyword evidence="8 9" id="KW-0411">Iron-sulfur</keyword>
<dbReference type="GO" id="GO:0031419">
    <property type="term" value="F:cobalamin binding"/>
    <property type="evidence" value="ECO:0007669"/>
    <property type="project" value="UniProtKB-KW"/>
</dbReference>
<feature type="binding site" evidence="9">
    <location>
        <begin position="255"/>
        <end position="256"/>
    </location>
    <ligand>
        <name>cob(II)alamin</name>
        <dbReference type="ChEBI" id="CHEBI:16304"/>
    </ligand>
</feature>
<comment type="caution">
    <text evidence="9">Lacks conserved residue(s) required for the propagation of feature annotation.</text>
</comment>
<gene>
    <name evidence="9" type="primary">queG</name>
    <name evidence="11" type="ORF">DNFV4_01394</name>
</gene>
<keyword evidence="4 9" id="KW-0479">Metal-binding</keyword>
<dbReference type="Gene3D" id="3.30.70.20">
    <property type="match status" value="1"/>
</dbReference>
<dbReference type="PANTHER" id="PTHR30002">
    <property type="entry name" value="EPOXYQUEUOSINE REDUCTASE"/>
    <property type="match status" value="1"/>
</dbReference>
<keyword evidence="9" id="KW-0846">Cobalamin</keyword>
<keyword evidence="12" id="KW-1185">Reference proteome</keyword>
<comment type="cofactor">
    <cofactor evidence="9">
        <name>[4Fe-4S] cluster</name>
        <dbReference type="ChEBI" id="CHEBI:49883"/>
    </cofactor>
    <text evidence="9">Binds 2 [4Fe-4S] clusters per monomer.</text>
</comment>
<feature type="binding site" evidence="9">
    <location>
        <position position="209"/>
    </location>
    <ligand>
        <name>[4Fe-4S] cluster</name>
        <dbReference type="ChEBI" id="CHEBI:49883"/>
        <label>2</label>
    </ligand>
</feature>
<keyword evidence="2 9" id="KW-0963">Cytoplasm</keyword>
<evidence type="ECO:0000256" key="2">
    <source>
        <dbReference type="ARBA" id="ARBA00022490"/>
    </source>
</evidence>
<dbReference type="NCBIfam" id="TIGR00276">
    <property type="entry name" value="tRNA epoxyqueuosine(34) reductase QueG"/>
    <property type="match status" value="1"/>
</dbReference>
<dbReference type="GO" id="GO:0005737">
    <property type="term" value="C:cytoplasm"/>
    <property type="evidence" value="ECO:0007669"/>
    <property type="project" value="UniProtKB-SubCell"/>
</dbReference>
<feature type="binding site" evidence="9">
    <location>
        <position position="72"/>
    </location>
    <ligand>
        <name>cob(II)alamin</name>
        <dbReference type="ChEBI" id="CHEBI:16304"/>
    </ligand>
</feature>
<dbReference type="InterPro" id="IPR013542">
    <property type="entry name" value="QueG_DUF1730"/>
</dbReference>
<feature type="binding site" evidence="9">
    <location>
        <position position="225"/>
    </location>
    <ligand>
        <name>[4Fe-4S] cluster</name>
        <dbReference type="ChEBI" id="CHEBI:49883"/>
        <label>2</label>
    </ligand>
</feature>
<feature type="binding site" evidence="9">
    <location>
        <position position="145"/>
    </location>
    <ligand>
        <name>cob(II)alamin</name>
        <dbReference type="ChEBI" id="CHEBI:16304"/>
    </ligand>
</feature>
<dbReference type="InterPro" id="IPR017896">
    <property type="entry name" value="4Fe4S_Fe-S-bd"/>
</dbReference>
<dbReference type="EC" id="1.17.99.6" evidence="9"/>
<evidence type="ECO:0000313" key="11">
    <source>
        <dbReference type="EMBL" id="CAI4030962.1"/>
    </source>
</evidence>
<dbReference type="AlphaFoldDB" id="A0AA86MXN0"/>
<evidence type="ECO:0000256" key="9">
    <source>
        <dbReference type="HAMAP-Rule" id="MF_00916"/>
    </source>
</evidence>
<comment type="cofactor">
    <cofactor evidence="9">
        <name>cob(II)alamin</name>
        <dbReference type="ChEBI" id="CHEBI:16304"/>
    </cofactor>
</comment>
<feature type="binding site" evidence="9">
    <location>
        <position position="199"/>
    </location>
    <ligand>
        <name>[4Fe-4S] cluster</name>
        <dbReference type="ChEBI" id="CHEBI:49883"/>
        <label>1</label>
    </ligand>
</feature>
<evidence type="ECO:0000256" key="4">
    <source>
        <dbReference type="ARBA" id="ARBA00022723"/>
    </source>
</evidence>
<keyword evidence="3 9" id="KW-0819">tRNA processing</keyword>
<feature type="binding site" evidence="9">
    <location>
        <position position="262"/>
    </location>
    <ligand>
        <name>[4Fe-4S] cluster</name>
        <dbReference type="ChEBI" id="CHEBI:49883"/>
        <label>1</label>
    </ligand>
</feature>
<dbReference type="EMBL" id="OX365700">
    <property type="protein sequence ID" value="CAI4030962.1"/>
    <property type="molecule type" value="Genomic_DNA"/>
</dbReference>
<comment type="catalytic activity">
    <reaction evidence="9">
        <text>epoxyqueuosine(34) in tRNA + AH2 = queuosine(34) in tRNA + A + H2O</text>
        <dbReference type="Rhea" id="RHEA:32159"/>
        <dbReference type="Rhea" id="RHEA-COMP:18571"/>
        <dbReference type="Rhea" id="RHEA-COMP:18582"/>
        <dbReference type="ChEBI" id="CHEBI:13193"/>
        <dbReference type="ChEBI" id="CHEBI:15377"/>
        <dbReference type="ChEBI" id="CHEBI:17499"/>
        <dbReference type="ChEBI" id="CHEBI:194431"/>
        <dbReference type="ChEBI" id="CHEBI:194443"/>
        <dbReference type="EC" id="1.17.99.6"/>
    </reaction>
</comment>
<evidence type="ECO:0000256" key="7">
    <source>
        <dbReference type="ARBA" id="ARBA00023004"/>
    </source>
</evidence>
<sequence length="329" mass="36472">MSLSNRIRQEALALGFDAVGIARVPPAGQDSGRDGKPSPSAFLSQLFDRLRTWLDAQFHGTMGWMARDPARRADPTQVLPGCRSVISVGLNYFTGHHADERPGHGRIARYAWGRDYHEVLGVKLTALCSRIQALAPESRSIWYVDTGPVMEKAWAQQAGLGWIGKHSNLVSGQYGSWLVLGEVLTTLDLEPDEAGSDLCGSCSLCIKACPTGAIVEPYVVDARRCISYLTIEYRGEALEIPEVLRRGIGHRMFGCDDCLDVCPYNTQASATMNADLQPRSWTLRPDLEDLSRTTNGDFLRLTDQSPIRRTKLRGFLRNVEIARRNQQPS</sequence>
<evidence type="ECO:0000256" key="8">
    <source>
        <dbReference type="ARBA" id="ARBA00023014"/>
    </source>
</evidence>
<feature type="binding site" evidence="9">
    <location>
        <position position="227"/>
    </location>
    <ligand>
        <name>cob(II)alamin</name>
        <dbReference type="ChEBI" id="CHEBI:16304"/>
    </ligand>
</feature>
<keyword evidence="9" id="KW-0170">Cobalt</keyword>
<evidence type="ECO:0000256" key="1">
    <source>
        <dbReference type="ARBA" id="ARBA00022485"/>
    </source>
</evidence>
<feature type="binding site" evidence="9">
    <location>
        <position position="295"/>
    </location>
    <ligand>
        <name>tRNA</name>
        <dbReference type="ChEBI" id="CHEBI:17843"/>
    </ligand>
</feature>
<dbReference type="InterPro" id="IPR004453">
    <property type="entry name" value="QueG"/>
</dbReference>
<dbReference type="PROSITE" id="PS00198">
    <property type="entry name" value="4FE4S_FER_1"/>
    <property type="match status" value="1"/>
</dbReference>
<dbReference type="Proteomes" id="UP001179121">
    <property type="component" value="Chromosome"/>
</dbReference>